<keyword evidence="3" id="KW-1185">Reference proteome</keyword>
<accession>A0A2B7ZUU9</accession>
<comment type="caution">
    <text evidence="2">The sequence shown here is derived from an EMBL/GenBank/DDBJ whole genome shotgun (WGS) entry which is preliminary data.</text>
</comment>
<sequence>MEPTNKNWEQGEHEGLVSIANHCLFLAVYGPDRLPGDPIVIIVPNAASSTKQWTPVRKLLQPMVRTMLYDRSGLGDSEEMPNPTAPTAENLAIELDVLLGAANIKPPYIIVCHSYGGIIAREFLHLKQFKGEIRDVVGMVFVEGDQENTTALKPDENVRRMSQGQDLLRVTGLYQDMVLDPEDRDGLYIEAETEKFKETAEAECSQLANSCRELGEKKQLEADPPILESFPVSIVIGDTTRDHERIYEAAVREGKEDIPPPAAWQRRMAEYRELDEILQMANLNLSTTRSIAIAGNSGHDIHLTEPDTILEEVEWVLDTINGPE</sequence>
<dbReference type="Pfam" id="PF12697">
    <property type="entry name" value="Abhydrolase_6"/>
    <property type="match status" value="1"/>
</dbReference>
<dbReference type="SUPFAM" id="SSF53474">
    <property type="entry name" value="alpha/beta-Hydrolases"/>
    <property type="match status" value="1"/>
</dbReference>
<protein>
    <recommendedName>
        <fullName evidence="1">AB hydrolase-1 domain-containing protein</fullName>
    </recommendedName>
</protein>
<dbReference type="InterPro" id="IPR000073">
    <property type="entry name" value="AB_hydrolase_1"/>
</dbReference>
<organism evidence="2 3">
    <name type="scientific">[Emmonsia] crescens</name>
    <dbReference type="NCBI Taxonomy" id="73230"/>
    <lineage>
        <taxon>Eukaryota</taxon>
        <taxon>Fungi</taxon>
        <taxon>Dikarya</taxon>
        <taxon>Ascomycota</taxon>
        <taxon>Pezizomycotina</taxon>
        <taxon>Eurotiomycetes</taxon>
        <taxon>Eurotiomycetidae</taxon>
        <taxon>Onygenales</taxon>
        <taxon>Ajellomycetaceae</taxon>
        <taxon>Emergomyces</taxon>
    </lineage>
</organism>
<dbReference type="EMBL" id="PDND01000006">
    <property type="protein sequence ID" value="PGH36517.1"/>
    <property type="molecule type" value="Genomic_DNA"/>
</dbReference>
<dbReference type="InterPro" id="IPR029058">
    <property type="entry name" value="AB_hydrolase_fold"/>
</dbReference>
<feature type="domain" description="AB hydrolase-1" evidence="1">
    <location>
        <begin position="55"/>
        <end position="310"/>
    </location>
</feature>
<evidence type="ECO:0000313" key="3">
    <source>
        <dbReference type="Proteomes" id="UP000226031"/>
    </source>
</evidence>
<dbReference type="Gene3D" id="3.40.50.1820">
    <property type="entry name" value="alpha/beta hydrolase"/>
    <property type="match status" value="1"/>
</dbReference>
<dbReference type="VEuPathDB" id="FungiDB:EMCG_06295"/>
<gene>
    <name evidence="2" type="ORF">GX50_00553</name>
</gene>
<dbReference type="Proteomes" id="UP000226031">
    <property type="component" value="Unassembled WGS sequence"/>
</dbReference>
<proteinExistence type="predicted"/>
<evidence type="ECO:0000313" key="2">
    <source>
        <dbReference type="EMBL" id="PGH36517.1"/>
    </source>
</evidence>
<reference evidence="2 3" key="1">
    <citation type="submission" date="2017-10" db="EMBL/GenBank/DDBJ databases">
        <title>Comparative genomics in systemic dimorphic fungi from Ajellomycetaceae.</title>
        <authorList>
            <person name="Munoz J.F."/>
            <person name="Mcewen J.G."/>
            <person name="Clay O.K."/>
            <person name="Cuomo C.A."/>
        </authorList>
    </citation>
    <scope>NUCLEOTIDE SEQUENCE [LARGE SCALE GENOMIC DNA]</scope>
    <source>
        <strain evidence="2 3">UAMH4076</strain>
    </source>
</reference>
<dbReference type="AlphaFoldDB" id="A0A2B7ZUU9"/>
<name>A0A2B7ZUU9_9EURO</name>
<evidence type="ECO:0000259" key="1">
    <source>
        <dbReference type="Pfam" id="PF12697"/>
    </source>
</evidence>